<dbReference type="PANTHER" id="PTHR45339">
    <property type="entry name" value="HYBRID SIGNAL TRANSDUCTION HISTIDINE KINASE J"/>
    <property type="match status" value="1"/>
</dbReference>
<evidence type="ECO:0000313" key="25">
    <source>
        <dbReference type="EMBL" id="GCC51337.1"/>
    </source>
</evidence>
<dbReference type="CDD" id="cd00082">
    <property type="entry name" value="HisKA"/>
    <property type="match status" value="1"/>
</dbReference>
<keyword evidence="5 17" id="KW-0597">Phosphoprotein</keyword>
<dbReference type="InterPro" id="IPR036097">
    <property type="entry name" value="HisK_dim/P_sf"/>
</dbReference>
<dbReference type="PRINTS" id="PR00344">
    <property type="entry name" value="BCTRLSENSOR"/>
</dbReference>
<dbReference type="Proteomes" id="UP000288227">
    <property type="component" value="Unassembled WGS sequence"/>
</dbReference>
<keyword evidence="6" id="KW-0808">Transferase</keyword>
<evidence type="ECO:0000256" key="9">
    <source>
        <dbReference type="ARBA" id="ARBA00022777"/>
    </source>
</evidence>
<dbReference type="FunFam" id="3.30.565.10:FF:000010">
    <property type="entry name" value="Sensor histidine kinase RcsC"/>
    <property type="match status" value="1"/>
</dbReference>
<evidence type="ECO:0000259" key="21">
    <source>
        <dbReference type="PROSITE" id="PS50110"/>
    </source>
</evidence>
<dbReference type="Pfam" id="PF02518">
    <property type="entry name" value="HATPase_c"/>
    <property type="match status" value="1"/>
</dbReference>
<dbReference type="InterPro" id="IPR000700">
    <property type="entry name" value="PAS-assoc_C"/>
</dbReference>
<dbReference type="SMART" id="SM00448">
    <property type="entry name" value="REC"/>
    <property type="match status" value="1"/>
</dbReference>
<evidence type="ECO:0000313" key="26">
    <source>
        <dbReference type="Proteomes" id="UP000288227"/>
    </source>
</evidence>
<dbReference type="SMART" id="SM00387">
    <property type="entry name" value="HATPase_c"/>
    <property type="match status" value="1"/>
</dbReference>
<dbReference type="CDD" id="cd16922">
    <property type="entry name" value="HATPase_EvgS-ArcB-TorS-like"/>
    <property type="match status" value="1"/>
</dbReference>
<evidence type="ECO:0000256" key="16">
    <source>
        <dbReference type="PROSITE-ProRule" id="PRU00110"/>
    </source>
</evidence>
<sequence length="1121" mass="126921">MLLTIVGSQVVIQYDLSMQNDDAKLINLAGRQRMLSQRISKLVYYLNQYGEEDNYKVDSLISLVNRFEQVQVALMQGDELLNVSESHSATIDSLLKANEVHLQKIVQACRNIIANTDSLTMAASVDVLEQHELPFLLTMEATVATYQREAEEKLNYIKKVEIVLASFAMLLMIGELIFIFLPMIKRITANNRMLNDLNMELAVSNKELQATEEELRSNMEQMTVIQEHLEAREQQYRGLVEGASDMIFELDAEGRFTFVNLVMEGITGYSKLELSNTYYWDLILADQKTSVVDFYRKQSRSRQENSYLELPIVSRQGEIVWIGQNVRMFFKENSDRVWKVSSVARDVTQRVLTERNLRVSEERFRTLAEKAPIGIFQTDKNGNAVYMNQRWAEIAEMELSLAMGSGWAGAVYEEDRDPVFTAWQMAVDQSTEFSELFRLLTPTRSVRWVRGKATPLKDADNQVIGYIGTINDVTDIKLAQERIEESEKHYRLISENSSDVISLHSLDSTFTFVTASIKNLHGYEPEEVIGKKAHDFMHPEDAAGFDGNELISQLNQLSELPPVQFRILTKQGQIVWGENIIKPVFANGILSGFQSSVRDISKRKLAEEALKKAKEEAEEATKAKSQFLSMMSHEIRTPMNAIIGLTNLLLQEEPRPDQKESLKLLKFSGDNLLTIINDILDFSKIEAGKIVMEQIDFDLHQLIQNIVNMLKNRASEKGIQLFFAFDTSVPRIIVGDPVRISQVITNLLGNAIKFTEKGYVEIRVSYQGTNGSQELLQVTVKDTGIGIPAENVNQIFESFTQASEDTTRKFGGTGLGLSITKRLLDIMNSSIKVDSKLGYGSAFSFLLTVPEGNAEKVNTTQHQLNQQPEKVSGRVLLAEDNRVNQIVASNFLKKWGIEIDIASNGLEAVQMIQNKSYQLVLMDIQMPQMDGFEATKIIRAMDTDSYFKKIPIIALTASAMSEVRDQVTEAGMNDYITKPFDPDDLQTKIFHYLDHTEKQVHGNNGSARTKRNLGVDFDLYTEGDPDFKREFVSLMLKNLDELKLALESALQTRNAEVYTKAVHKVRTTVFILGDGEFSSLIVELKNNIEERGFEGISGNIEDFNRLWLSIKEGLEEEMGIV</sequence>
<organism evidence="25 26">
    <name type="scientific">Chryseotalea sanaruensis</name>
    <dbReference type="NCBI Taxonomy" id="2482724"/>
    <lineage>
        <taxon>Bacteria</taxon>
        <taxon>Pseudomonadati</taxon>
        <taxon>Bacteroidota</taxon>
        <taxon>Cytophagia</taxon>
        <taxon>Cytophagales</taxon>
        <taxon>Chryseotaleaceae</taxon>
        <taxon>Chryseotalea</taxon>
    </lineage>
</organism>
<feature type="modified residue" description="Phosphohistidine" evidence="16">
    <location>
        <position position="1063"/>
    </location>
</feature>
<dbReference type="InterPro" id="IPR003661">
    <property type="entry name" value="HisK_dim/P_dom"/>
</dbReference>
<dbReference type="SUPFAM" id="SSF52172">
    <property type="entry name" value="CheY-like"/>
    <property type="match status" value="1"/>
</dbReference>
<gene>
    <name evidence="25" type="ORF">SanaruYs_15620</name>
</gene>
<dbReference type="Gene3D" id="1.10.287.130">
    <property type="match status" value="1"/>
</dbReference>
<evidence type="ECO:0000256" key="18">
    <source>
        <dbReference type="SAM" id="Coils"/>
    </source>
</evidence>
<evidence type="ECO:0000256" key="11">
    <source>
        <dbReference type="ARBA" id="ARBA00022989"/>
    </source>
</evidence>
<dbReference type="Gene3D" id="3.40.50.2300">
    <property type="match status" value="1"/>
</dbReference>
<dbReference type="PROSITE" id="PS50894">
    <property type="entry name" value="HPT"/>
    <property type="match status" value="1"/>
</dbReference>
<evidence type="ECO:0000256" key="6">
    <source>
        <dbReference type="ARBA" id="ARBA00022679"/>
    </source>
</evidence>
<evidence type="ECO:0000256" key="17">
    <source>
        <dbReference type="PROSITE-ProRule" id="PRU00169"/>
    </source>
</evidence>
<dbReference type="CDD" id="cd00130">
    <property type="entry name" value="PAS"/>
    <property type="match status" value="3"/>
</dbReference>
<evidence type="ECO:0000256" key="8">
    <source>
        <dbReference type="ARBA" id="ARBA00022741"/>
    </source>
</evidence>
<dbReference type="SUPFAM" id="SSF55874">
    <property type="entry name" value="ATPase domain of HSP90 chaperone/DNA topoisomerase II/histidine kinase"/>
    <property type="match status" value="1"/>
</dbReference>
<proteinExistence type="predicted"/>
<dbReference type="SMART" id="SM00086">
    <property type="entry name" value="PAC"/>
    <property type="match status" value="3"/>
</dbReference>
<dbReference type="Pfam" id="PF13675">
    <property type="entry name" value="PilJ"/>
    <property type="match status" value="1"/>
</dbReference>
<dbReference type="InterPro" id="IPR001789">
    <property type="entry name" value="Sig_transdc_resp-reg_receiver"/>
</dbReference>
<evidence type="ECO:0000256" key="3">
    <source>
        <dbReference type="ARBA" id="ARBA00012438"/>
    </source>
</evidence>
<name>A0A401U8Y4_9BACT</name>
<dbReference type="InterPro" id="IPR004358">
    <property type="entry name" value="Sig_transdc_His_kin-like_C"/>
</dbReference>
<dbReference type="SMART" id="SM00091">
    <property type="entry name" value="PAS"/>
    <property type="match status" value="3"/>
</dbReference>
<feature type="domain" description="PAS" evidence="22">
    <location>
        <begin position="486"/>
        <end position="541"/>
    </location>
</feature>
<evidence type="ECO:0000256" key="13">
    <source>
        <dbReference type="ARBA" id="ARBA00023136"/>
    </source>
</evidence>
<keyword evidence="7 19" id="KW-0812">Transmembrane</keyword>
<feature type="modified residue" description="4-aspartylphosphate" evidence="17">
    <location>
        <position position="923"/>
    </location>
</feature>
<dbReference type="GO" id="GO:0000155">
    <property type="term" value="F:phosphorelay sensor kinase activity"/>
    <property type="evidence" value="ECO:0007669"/>
    <property type="project" value="InterPro"/>
</dbReference>
<feature type="domain" description="PAC" evidence="23">
    <location>
        <begin position="306"/>
        <end position="359"/>
    </location>
</feature>
<evidence type="ECO:0000256" key="2">
    <source>
        <dbReference type="ARBA" id="ARBA00004651"/>
    </source>
</evidence>
<evidence type="ECO:0000256" key="15">
    <source>
        <dbReference type="ARBA" id="ARBA00068150"/>
    </source>
</evidence>
<evidence type="ECO:0000256" key="10">
    <source>
        <dbReference type="ARBA" id="ARBA00022840"/>
    </source>
</evidence>
<keyword evidence="9 25" id="KW-0418">Kinase</keyword>
<evidence type="ECO:0000256" key="7">
    <source>
        <dbReference type="ARBA" id="ARBA00022692"/>
    </source>
</evidence>
<dbReference type="SUPFAM" id="SSF47384">
    <property type="entry name" value="Homodimeric domain of signal transducing histidine kinase"/>
    <property type="match status" value="1"/>
</dbReference>
<dbReference type="Pfam" id="PF08447">
    <property type="entry name" value="PAS_3"/>
    <property type="match status" value="2"/>
</dbReference>
<feature type="domain" description="PAS" evidence="22">
    <location>
        <begin position="360"/>
        <end position="430"/>
    </location>
</feature>
<dbReference type="InterPro" id="IPR003594">
    <property type="entry name" value="HATPase_dom"/>
</dbReference>
<dbReference type="GO" id="GO:0006355">
    <property type="term" value="P:regulation of DNA-templated transcription"/>
    <property type="evidence" value="ECO:0007669"/>
    <property type="project" value="InterPro"/>
</dbReference>
<feature type="domain" description="PAC" evidence="23">
    <location>
        <begin position="561"/>
        <end position="612"/>
    </location>
</feature>
<dbReference type="NCBIfam" id="TIGR00229">
    <property type="entry name" value="sensory_box"/>
    <property type="match status" value="3"/>
</dbReference>
<dbReference type="PROSITE" id="PS50109">
    <property type="entry name" value="HIS_KIN"/>
    <property type="match status" value="1"/>
</dbReference>
<dbReference type="SMART" id="SM00388">
    <property type="entry name" value="HisKA"/>
    <property type="match status" value="1"/>
</dbReference>
<dbReference type="InterPro" id="IPR000014">
    <property type="entry name" value="PAS"/>
</dbReference>
<dbReference type="InterPro" id="IPR008207">
    <property type="entry name" value="Sig_transdc_His_kin_Hpt_dom"/>
</dbReference>
<feature type="domain" description="HPt" evidence="24">
    <location>
        <begin position="1024"/>
        <end position="1121"/>
    </location>
</feature>
<dbReference type="Gene3D" id="3.30.565.10">
    <property type="entry name" value="Histidine kinase-like ATPase, C-terminal domain"/>
    <property type="match status" value="1"/>
</dbReference>
<dbReference type="EMBL" id="BHXQ01000003">
    <property type="protein sequence ID" value="GCC51337.1"/>
    <property type="molecule type" value="Genomic_DNA"/>
</dbReference>
<dbReference type="InterPro" id="IPR013767">
    <property type="entry name" value="PAS_fold"/>
</dbReference>
<evidence type="ECO:0000259" key="23">
    <source>
        <dbReference type="PROSITE" id="PS50113"/>
    </source>
</evidence>
<feature type="transmembrane region" description="Helical" evidence="19">
    <location>
        <begin position="162"/>
        <end position="184"/>
    </location>
</feature>
<dbReference type="GO" id="GO:0005524">
    <property type="term" value="F:ATP binding"/>
    <property type="evidence" value="ECO:0007669"/>
    <property type="project" value="UniProtKB-KW"/>
</dbReference>
<feature type="coiled-coil region" evidence="18">
    <location>
        <begin position="194"/>
        <end position="225"/>
    </location>
</feature>
<dbReference type="PROSITE" id="PS50112">
    <property type="entry name" value="PAS"/>
    <property type="match status" value="3"/>
</dbReference>
<evidence type="ECO:0000256" key="14">
    <source>
        <dbReference type="ARBA" id="ARBA00064003"/>
    </source>
</evidence>
<dbReference type="InterPro" id="IPR005467">
    <property type="entry name" value="His_kinase_dom"/>
</dbReference>
<evidence type="ECO:0000256" key="19">
    <source>
        <dbReference type="SAM" id="Phobius"/>
    </source>
</evidence>
<reference evidence="25 26" key="1">
    <citation type="submission" date="2018-11" db="EMBL/GenBank/DDBJ databases">
        <title>Chryseotalea sanarue gen. nov., sp., nov., a member of the family Cytophagaceae, isolated from a brackish lake in Hamamatsu Japan.</title>
        <authorList>
            <person name="Maejima Y."/>
            <person name="Iino T."/>
            <person name="Muraguchi Y."/>
            <person name="Fukuda K."/>
            <person name="Ohkuma M."/>
            <person name="Moriuchi R."/>
            <person name="Dohra H."/>
            <person name="Kimbara K."/>
            <person name="Shintani M."/>
        </authorList>
    </citation>
    <scope>NUCLEOTIDE SEQUENCE [LARGE SCALE GENOMIC DNA]</scope>
    <source>
        <strain evidence="25 26">Ys</strain>
    </source>
</reference>
<accession>A0A401U8Y4</accession>
<dbReference type="AlphaFoldDB" id="A0A401U8Y4"/>
<dbReference type="Pfam" id="PF00989">
    <property type="entry name" value="PAS"/>
    <property type="match status" value="1"/>
</dbReference>
<dbReference type="PROSITE" id="PS50113">
    <property type="entry name" value="PAC"/>
    <property type="match status" value="3"/>
</dbReference>
<dbReference type="InterPro" id="IPR036641">
    <property type="entry name" value="HPT_dom_sf"/>
</dbReference>
<dbReference type="CDD" id="cd17546">
    <property type="entry name" value="REC_hyHK_CKI1_RcsC-like"/>
    <property type="match status" value="1"/>
</dbReference>
<comment type="catalytic activity">
    <reaction evidence="1">
        <text>ATP + protein L-histidine = ADP + protein N-phospho-L-histidine.</text>
        <dbReference type="EC" id="2.7.13.3"/>
    </reaction>
</comment>
<dbReference type="Gene3D" id="3.30.450.20">
    <property type="entry name" value="PAS domain"/>
    <property type="match status" value="3"/>
</dbReference>
<dbReference type="InterPro" id="IPR035965">
    <property type="entry name" value="PAS-like_dom_sf"/>
</dbReference>
<evidence type="ECO:0000256" key="4">
    <source>
        <dbReference type="ARBA" id="ARBA00022475"/>
    </source>
</evidence>
<dbReference type="Pfam" id="PF00072">
    <property type="entry name" value="Response_reg"/>
    <property type="match status" value="1"/>
</dbReference>
<keyword evidence="8" id="KW-0547">Nucleotide-binding</keyword>
<dbReference type="PANTHER" id="PTHR45339:SF1">
    <property type="entry name" value="HYBRID SIGNAL TRANSDUCTION HISTIDINE KINASE J"/>
    <property type="match status" value="1"/>
</dbReference>
<feature type="domain" description="Histidine kinase" evidence="20">
    <location>
        <begin position="630"/>
        <end position="851"/>
    </location>
</feature>
<feature type="coiled-coil region" evidence="18">
    <location>
        <begin position="603"/>
        <end position="630"/>
    </location>
</feature>
<evidence type="ECO:0000259" key="24">
    <source>
        <dbReference type="PROSITE" id="PS50894"/>
    </source>
</evidence>
<comment type="caution">
    <text evidence="25">The sequence shown here is derived from an EMBL/GenBank/DDBJ whole genome shotgun (WGS) entry which is preliminary data.</text>
</comment>
<dbReference type="InterPro" id="IPR013655">
    <property type="entry name" value="PAS_fold_3"/>
</dbReference>
<dbReference type="SUPFAM" id="SSF55785">
    <property type="entry name" value="PYP-like sensor domain (PAS domain)"/>
    <property type="match status" value="3"/>
</dbReference>
<comment type="subcellular location">
    <subcellularLocation>
        <location evidence="2">Cell membrane</location>
        <topology evidence="2">Multi-pass membrane protein</topology>
    </subcellularLocation>
</comment>
<dbReference type="InterPro" id="IPR029095">
    <property type="entry name" value="NarX-like_N"/>
</dbReference>
<evidence type="ECO:0000259" key="22">
    <source>
        <dbReference type="PROSITE" id="PS50112"/>
    </source>
</evidence>
<dbReference type="Pfam" id="PF00512">
    <property type="entry name" value="HisKA"/>
    <property type="match status" value="1"/>
</dbReference>
<feature type="domain" description="PAS" evidence="22">
    <location>
        <begin position="232"/>
        <end position="302"/>
    </location>
</feature>
<protein>
    <recommendedName>
        <fullName evidence="15">Sensory/regulatory protein RpfC</fullName>
        <ecNumber evidence="3">2.7.13.3</ecNumber>
    </recommendedName>
</protein>
<evidence type="ECO:0000256" key="1">
    <source>
        <dbReference type="ARBA" id="ARBA00000085"/>
    </source>
</evidence>
<dbReference type="SUPFAM" id="SSF47226">
    <property type="entry name" value="Histidine-containing phosphotransfer domain, HPT domain"/>
    <property type="match status" value="1"/>
</dbReference>
<evidence type="ECO:0000256" key="12">
    <source>
        <dbReference type="ARBA" id="ARBA00023012"/>
    </source>
</evidence>
<keyword evidence="10" id="KW-0067">ATP-binding</keyword>
<dbReference type="InterPro" id="IPR001610">
    <property type="entry name" value="PAC"/>
</dbReference>
<keyword evidence="13 19" id="KW-0472">Membrane</keyword>
<evidence type="ECO:0000256" key="5">
    <source>
        <dbReference type="ARBA" id="ARBA00022553"/>
    </source>
</evidence>
<dbReference type="EC" id="2.7.13.3" evidence="3"/>
<keyword evidence="11 19" id="KW-1133">Transmembrane helix</keyword>
<dbReference type="InterPro" id="IPR011006">
    <property type="entry name" value="CheY-like_superfamily"/>
</dbReference>
<keyword evidence="18" id="KW-0175">Coiled coil</keyword>
<dbReference type="PROSITE" id="PS50110">
    <property type="entry name" value="RESPONSE_REGULATORY"/>
    <property type="match status" value="1"/>
</dbReference>
<feature type="domain" description="Response regulatory" evidence="21">
    <location>
        <begin position="874"/>
        <end position="993"/>
    </location>
</feature>
<dbReference type="GO" id="GO:0005886">
    <property type="term" value="C:plasma membrane"/>
    <property type="evidence" value="ECO:0007669"/>
    <property type="project" value="UniProtKB-SubCell"/>
</dbReference>
<dbReference type="InterPro" id="IPR036890">
    <property type="entry name" value="HATPase_C_sf"/>
</dbReference>
<keyword evidence="4" id="KW-1003">Cell membrane</keyword>
<feature type="domain" description="PAC" evidence="23">
    <location>
        <begin position="433"/>
        <end position="485"/>
    </location>
</feature>
<evidence type="ECO:0000259" key="20">
    <source>
        <dbReference type="PROSITE" id="PS50109"/>
    </source>
</evidence>
<keyword evidence="12" id="KW-0902">Two-component regulatory system</keyword>
<keyword evidence="26" id="KW-1185">Reference proteome</keyword>
<comment type="subunit">
    <text evidence="14">At low DSF concentrations, interacts with RpfF.</text>
</comment>
<dbReference type="FunFam" id="1.10.287.130:FF:000002">
    <property type="entry name" value="Two-component osmosensing histidine kinase"/>
    <property type="match status" value="1"/>
</dbReference>